<dbReference type="Pfam" id="PF00122">
    <property type="entry name" value="E1-E2_ATPase"/>
    <property type="match status" value="1"/>
</dbReference>
<keyword evidence="3" id="KW-1185">Reference proteome</keyword>
<dbReference type="PANTHER" id="PTHR42861">
    <property type="entry name" value="CALCIUM-TRANSPORTING ATPASE"/>
    <property type="match status" value="1"/>
</dbReference>
<protein>
    <recommendedName>
        <fullName evidence="1">P-type ATPase A domain-containing protein</fullName>
    </recommendedName>
</protein>
<dbReference type="InterPro" id="IPR059000">
    <property type="entry name" value="ATPase_P-type_domA"/>
</dbReference>
<name>A0A7J7LS62_9MAGN</name>
<sequence length="151" mass="17380">MLSVHLCTGTWLRVWRRESFPKLVTREDLTALEKDYEEVGAESTVGEDSDDGNEYRGEHFSLLFDTMYNAFIRFRKRKKKPELEAYLEPLETNAKKAHEELKEMQSGSAKVLRDGYSVPDLPARKLFPGDIVELRVGEKVPADMRIATLKT</sequence>
<dbReference type="Gene3D" id="2.70.150.10">
    <property type="entry name" value="Calcium-transporting ATPase, cytoplasmic transduction domain A"/>
    <property type="match status" value="1"/>
</dbReference>
<dbReference type="SUPFAM" id="SSF81653">
    <property type="entry name" value="Calcium ATPase, transduction domain A"/>
    <property type="match status" value="1"/>
</dbReference>
<comment type="caution">
    <text evidence="2">The sequence shown here is derived from an EMBL/GenBank/DDBJ whole genome shotgun (WGS) entry which is preliminary data.</text>
</comment>
<dbReference type="AlphaFoldDB" id="A0A7J7LS62"/>
<proteinExistence type="predicted"/>
<evidence type="ECO:0000259" key="1">
    <source>
        <dbReference type="Pfam" id="PF00122"/>
    </source>
</evidence>
<gene>
    <name evidence="2" type="ORF">GIB67_032552</name>
</gene>
<evidence type="ECO:0000313" key="2">
    <source>
        <dbReference type="EMBL" id="KAF6145429.1"/>
    </source>
</evidence>
<dbReference type="EMBL" id="JACGCM010002063">
    <property type="protein sequence ID" value="KAF6145429.1"/>
    <property type="molecule type" value="Genomic_DNA"/>
</dbReference>
<organism evidence="2 3">
    <name type="scientific">Kingdonia uniflora</name>
    <dbReference type="NCBI Taxonomy" id="39325"/>
    <lineage>
        <taxon>Eukaryota</taxon>
        <taxon>Viridiplantae</taxon>
        <taxon>Streptophyta</taxon>
        <taxon>Embryophyta</taxon>
        <taxon>Tracheophyta</taxon>
        <taxon>Spermatophyta</taxon>
        <taxon>Magnoliopsida</taxon>
        <taxon>Ranunculales</taxon>
        <taxon>Circaeasteraceae</taxon>
        <taxon>Kingdonia</taxon>
    </lineage>
</organism>
<dbReference type="OrthoDB" id="3352408at2759"/>
<reference evidence="2 3" key="1">
    <citation type="journal article" date="2020" name="IScience">
        <title>Genome Sequencing of the Endangered Kingdonia uniflora (Circaeasteraceae, Ranunculales) Reveals Potential Mechanisms of Evolutionary Specialization.</title>
        <authorList>
            <person name="Sun Y."/>
            <person name="Deng T."/>
            <person name="Zhang A."/>
            <person name="Moore M.J."/>
            <person name="Landis J.B."/>
            <person name="Lin N."/>
            <person name="Zhang H."/>
            <person name="Zhang X."/>
            <person name="Huang J."/>
            <person name="Zhang X."/>
            <person name="Sun H."/>
            <person name="Wang H."/>
        </authorList>
    </citation>
    <scope>NUCLEOTIDE SEQUENCE [LARGE SCALE GENOMIC DNA]</scope>
    <source>
        <strain evidence="2">TB1705</strain>
        <tissue evidence="2">Leaf</tissue>
    </source>
</reference>
<evidence type="ECO:0000313" key="3">
    <source>
        <dbReference type="Proteomes" id="UP000541444"/>
    </source>
</evidence>
<dbReference type="Proteomes" id="UP000541444">
    <property type="component" value="Unassembled WGS sequence"/>
</dbReference>
<feature type="domain" description="P-type ATPase A" evidence="1">
    <location>
        <begin position="104"/>
        <end position="147"/>
    </location>
</feature>
<accession>A0A7J7LS62</accession>
<dbReference type="InterPro" id="IPR008250">
    <property type="entry name" value="ATPase_P-typ_transduc_dom_A_sf"/>
</dbReference>